<evidence type="ECO:0000313" key="1">
    <source>
        <dbReference type="EMBL" id="CAI9701077.1"/>
    </source>
</evidence>
<sequence>MLRGELWAEDTGVRPLHAAPSELERPDSVQRKSKWRWSAATLYFRPEALQEPLLCEKIVMKLNTSEERGAVL</sequence>
<name>A0ACB0EK68_RANTA</name>
<dbReference type="Proteomes" id="UP001162501">
    <property type="component" value="Chromosome 21"/>
</dbReference>
<accession>A0ACB0EK68</accession>
<proteinExistence type="predicted"/>
<reference evidence="1" key="1">
    <citation type="submission" date="2023-05" db="EMBL/GenBank/DDBJ databases">
        <authorList>
            <consortium name="ELIXIR-Norway"/>
        </authorList>
    </citation>
    <scope>NUCLEOTIDE SEQUENCE</scope>
</reference>
<dbReference type="EMBL" id="OX596105">
    <property type="protein sequence ID" value="CAI9701077.1"/>
    <property type="molecule type" value="Genomic_DNA"/>
</dbReference>
<evidence type="ECO:0000313" key="2">
    <source>
        <dbReference type="Proteomes" id="UP001162501"/>
    </source>
</evidence>
<protein>
    <submittedName>
        <fullName evidence="1">Uncharacterized protein</fullName>
    </submittedName>
</protein>
<gene>
    <name evidence="1" type="ORF">MRATA1EN3_LOCUS12290</name>
</gene>
<organism evidence="1 2">
    <name type="scientific">Rangifer tarandus platyrhynchus</name>
    <name type="common">Svalbard reindeer</name>
    <dbReference type="NCBI Taxonomy" id="3082113"/>
    <lineage>
        <taxon>Eukaryota</taxon>
        <taxon>Metazoa</taxon>
        <taxon>Chordata</taxon>
        <taxon>Craniata</taxon>
        <taxon>Vertebrata</taxon>
        <taxon>Euteleostomi</taxon>
        <taxon>Mammalia</taxon>
        <taxon>Eutheria</taxon>
        <taxon>Laurasiatheria</taxon>
        <taxon>Artiodactyla</taxon>
        <taxon>Ruminantia</taxon>
        <taxon>Pecora</taxon>
        <taxon>Cervidae</taxon>
        <taxon>Odocoileinae</taxon>
        <taxon>Rangifer</taxon>
    </lineage>
</organism>